<dbReference type="GO" id="GO:0004519">
    <property type="term" value="F:endonuclease activity"/>
    <property type="evidence" value="ECO:0007669"/>
    <property type="project" value="UniProtKB-KW"/>
</dbReference>
<comment type="caution">
    <text evidence="2">The sequence shown here is derived from an EMBL/GenBank/DDBJ whole genome shotgun (WGS) entry which is preliminary data.</text>
</comment>
<proteinExistence type="predicted"/>
<evidence type="ECO:0000256" key="1">
    <source>
        <dbReference type="SAM" id="MobiDB-lite"/>
    </source>
</evidence>
<feature type="compositionally biased region" description="Basic and acidic residues" evidence="1">
    <location>
        <begin position="36"/>
        <end position="46"/>
    </location>
</feature>
<dbReference type="Gene3D" id="3.40.960.10">
    <property type="entry name" value="VSR Endonuclease"/>
    <property type="match status" value="1"/>
</dbReference>
<organism evidence="2 3">
    <name type="scientific">Agromyces flavus</name>
    <dbReference type="NCBI Taxonomy" id="589382"/>
    <lineage>
        <taxon>Bacteria</taxon>
        <taxon>Bacillati</taxon>
        <taxon>Actinomycetota</taxon>
        <taxon>Actinomycetes</taxon>
        <taxon>Micrococcales</taxon>
        <taxon>Microbacteriaceae</taxon>
        <taxon>Agromyces</taxon>
    </lineage>
</organism>
<sequence>MVTHLNASRDPASIATDVAGGRPRDARPPSRTRGFRNTEAHQERSADSVLMSLRVPETRNRSSRSDSASTTRSPRRRFPDVATAGEHSSAARHHPHVDLVDWLSSNGGIAHVDDLVRAGFTRHRIRNAVAASLVRRIRRSWVCTSAAPPLLKRAASVSGRLACVTAAKHHGLWTLDDDDDEQVPDRTHLSVAPNASRFDAGDATVHWNAGLVETSRHELVEPVLNALVQIADCRPFDHAVATWESAIRKGAIQRDFLGRLPLRTEASRRVLLASSELSDSGIESLPLARLRRIGIEPRQQARLLGHRVDGLIGDRLVYQVDGYEFHRSSEQRNTDIAHDRALTLAGFTVFRFDYTDVIFGWAAIEQQIREALAIGLHRAA</sequence>
<protein>
    <submittedName>
        <fullName evidence="2">Very-short-patch-repair endonuclease</fullName>
    </submittedName>
</protein>
<gene>
    <name evidence="2" type="ORF">BCL57_002858</name>
</gene>
<keyword evidence="3" id="KW-1185">Reference proteome</keyword>
<reference evidence="2" key="1">
    <citation type="submission" date="2022-06" db="EMBL/GenBank/DDBJ databases">
        <title>Genomic Encyclopedia of Type Strains, Phase III (KMG-III): the genomes of soil and plant-associated and newly described type strains.</title>
        <authorList>
            <person name="Whitman W."/>
        </authorList>
    </citation>
    <scope>NUCLEOTIDE SEQUENCE</scope>
    <source>
        <strain evidence="2">CPCC 202695</strain>
    </source>
</reference>
<accession>A0ABT1KSB2</accession>
<evidence type="ECO:0000313" key="3">
    <source>
        <dbReference type="Proteomes" id="UP000893823"/>
    </source>
</evidence>
<keyword evidence="2" id="KW-0378">Hydrolase</keyword>
<keyword evidence="2" id="KW-0255">Endonuclease</keyword>
<dbReference type="RefSeq" id="WP_133988583.1">
    <property type="nucleotide sequence ID" value="NZ_BMDN01000005.1"/>
</dbReference>
<dbReference type="Proteomes" id="UP000893823">
    <property type="component" value="Unassembled WGS sequence"/>
</dbReference>
<evidence type="ECO:0000313" key="2">
    <source>
        <dbReference type="EMBL" id="MCP2368682.1"/>
    </source>
</evidence>
<feature type="region of interest" description="Disordered" evidence="1">
    <location>
        <begin position="1"/>
        <end position="92"/>
    </location>
</feature>
<name>A0ABT1KSB2_9MICO</name>
<dbReference type="EMBL" id="SODL02000005">
    <property type="protein sequence ID" value="MCP2368682.1"/>
    <property type="molecule type" value="Genomic_DNA"/>
</dbReference>
<keyword evidence="2" id="KW-0540">Nuclease</keyword>